<reference evidence="1" key="3">
    <citation type="submission" date="2020-12" db="UniProtKB">
        <authorList>
            <consortium name="EnsemblPlants"/>
        </authorList>
    </citation>
    <scope>IDENTIFICATION</scope>
</reference>
<accession>A0A7I4ERU5</accession>
<protein>
    <submittedName>
        <fullName evidence="1">Uncharacterized protein</fullName>
    </submittedName>
</protein>
<evidence type="ECO:0000313" key="1">
    <source>
        <dbReference type="EnsemblPlants" id="PAC:32918585.CDS.1"/>
    </source>
</evidence>
<dbReference type="Gramene" id="Pp3c26_2320V3.2">
    <property type="protein sequence ID" value="PAC:32918585.CDS.1"/>
    <property type="gene ID" value="Pp3c26_2320"/>
</dbReference>
<dbReference type="AlphaFoldDB" id="A0A7I4ERU5"/>
<proteinExistence type="predicted"/>
<evidence type="ECO:0000313" key="2">
    <source>
        <dbReference type="Proteomes" id="UP000006727"/>
    </source>
</evidence>
<name>A0A7I4ERU5_PHYPA</name>
<dbReference type="Proteomes" id="UP000006727">
    <property type="component" value="Chromosome 26"/>
</dbReference>
<dbReference type="EnsemblPlants" id="Pp3c26_2320V3.2">
    <property type="protein sequence ID" value="PAC:32918585.CDS.1"/>
    <property type="gene ID" value="Pp3c26_2320"/>
</dbReference>
<keyword evidence="2" id="KW-1185">Reference proteome</keyword>
<sequence>MQQATTHNNPQTLLETLLIAASNKKTLRTALHQARRYYSVTYNNSLHKSNKTALGK</sequence>
<organism evidence="1 2">
    <name type="scientific">Physcomitrium patens</name>
    <name type="common">Spreading-leaved earth moss</name>
    <name type="synonym">Physcomitrella patens</name>
    <dbReference type="NCBI Taxonomy" id="3218"/>
    <lineage>
        <taxon>Eukaryota</taxon>
        <taxon>Viridiplantae</taxon>
        <taxon>Streptophyta</taxon>
        <taxon>Embryophyta</taxon>
        <taxon>Bryophyta</taxon>
        <taxon>Bryophytina</taxon>
        <taxon>Bryopsida</taxon>
        <taxon>Funariidae</taxon>
        <taxon>Funariales</taxon>
        <taxon>Funariaceae</taxon>
        <taxon>Physcomitrium</taxon>
    </lineage>
</organism>
<reference evidence="1 2" key="2">
    <citation type="journal article" date="2018" name="Plant J.">
        <title>The Physcomitrella patens chromosome-scale assembly reveals moss genome structure and evolution.</title>
        <authorList>
            <person name="Lang D."/>
            <person name="Ullrich K.K."/>
            <person name="Murat F."/>
            <person name="Fuchs J."/>
            <person name="Jenkins J."/>
            <person name="Haas F.B."/>
            <person name="Piednoel M."/>
            <person name="Gundlach H."/>
            <person name="Van Bel M."/>
            <person name="Meyberg R."/>
            <person name="Vives C."/>
            <person name="Morata J."/>
            <person name="Symeonidi A."/>
            <person name="Hiss M."/>
            <person name="Muchero W."/>
            <person name="Kamisugi Y."/>
            <person name="Saleh O."/>
            <person name="Blanc G."/>
            <person name="Decker E.L."/>
            <person name="van Gessel N."/>
            <person name="Grimwood J."/>
            <person name="Hayes R.D."/>
            <person name="Graham S.W."/>
            <person name="Gunter L.E."/>
            <person name="McDaniel S.F."/>
            <person name="Hoernstein S.N.W."/>
            <person name="Larsson A."/>
            <person name="Li F.W."/>
            <person name="Perroud P.F."/>
            <person name="Phillips J."/>
            <person name="Ranjan P."/>
            <person name="Rokshar D.S."/>
            <person name="Rothfels C.J."/>
            <person name="Schneider L."/>
            <person name="Shu S."/>
            <person name="Stevenson D.W."/>
            <person name="Thummler F."/>
            <person name="Tillich M."/>
            <person name="Villarreal Aguilar J.C."/>
            <person name="Widiez T."/>
            <person name="Wong G.K."/>
            <person name="Wymore A."/>
            <person name="Zhang Y."/>
            <person name="Zimmer A.D."/>
            <person name="Quatrano R.S."/>
            <person name="Mayer K.F.X."/>
            <person name="Goodstein D."/>
            <person name="Casacuberta J.M."/>
            <person name="Vandepoele K."/>
            <person name="Reski R."/>
            <person name="Cuming A.C."/>
            <person name="Tuskan G.A."/>
            <person name="Maumus F."/>
            <person name="Salse J."/>
            <person name="Schmutz J."/>
            <person name="Rensing S.A."/>
        </authorList>
    </citation>
    <scope>NUCLEOTIDE SEQUENCE [LARGE SCALE GENOMIC DNA]</scope>
    <source>
        <strain evidence="1 2">cv. Gransden 2004</strain>
    </source>
</reference>
<dbReference type="EMBL" id="ABEU02000026">
    <property type="status" value="NOT_ANNOTATED_CDS"/>
    <property type="molecule type" value="Genomic_DNA"/>
</dbReference>
<reference evidence="1 2" key="1">
    <citation type="journal article" date="2008" name="Science">
        <title>The Physcomitrella genome reveals evolutionary insights into the conquest of land by plants.</title>
        <authorList>
            <person name="Rensing S."/>
            <person name="Lang D."/>
            <person name="Zimmer A."/>
            <person name="Terry A."/>
            <person name="Salamov A."/>
            <person name="Shapiro H."/>
            <person name="Nishiyama T."/>
            <person name="Perroud P.-F."/>
            <person name="Lindquist E."/>
            <person name="Kamisugi Y."/>
            <person name="Tanahashi T."/>
            <person name="Sakakibara K."/>
            <person name="Fujita T."/>
            <person name="Oishi K."/>
            <person name="Shin-I T."/>
            <person name="Kuroki Y."/>
            <person name="Toyoda A."/>
            <person name="Suzuki Y."/>
            <person name="Hashimoto A."/>
            <person name="Yamaguchi K."/>
            <person name="Sugano A."/>
            <person name="Kohara Y."/>
            <person name="Fujiyama A."/>
            <person name="Anterola A."/>
            <person name="Aoki S."/>
            <person name="Ashton N."/>
            <person name="Barbazuk W.B."/>
            <person name="Barker E."/>
            <person name="Bennetzen J."/>
            <person name="Bezanilla M."/>
            <person name="Blankenship R."/>
            <person name="Cho S.H."/>
            <person name="Dutcher S."/>
            <person name="Estelle M."/>
            <person name="Fawcett J.A."/>
            <person name="Gundlach H."/>
            <person name="Hanada K."/>
            <person name="Heyl A."/>
            <person name="Hicks K.A."/>
            <person name="Hugh J."/>
            <person name="Lohr M."/>
            <person name="Mayer K."/>
            <person name="Melkozernov A."/>
            <person name="Murata T."/>
            <person name="Nelson D."/>
            <person name="Pils B."/>
            <person name="Prigge M."/>
            <person name="Reiss B."/>
            <person name="Renner T."/>
            <person name="Rombauts S."/>
            <person name="Rushton P."/>
            <person name="Sanderfoot A."/>
            <person name="Schween G."/>
            <person name="Shiu S.-H."/>
            <person name="Stueber K."/>
            <person name="Theodoulou F.L."/>
            <person name="Tu H."/>
            <person name="Van de Peer Y."/>
            <person name="Verrier P.J."/>
            <person name="Waters E."/>
            <person name="Wood A."/>
            <person name="Yang L."/>
            <person name="Cove D."/>
            <person name="Cuming A."/>
            <person name="Hasebe M."/>
            <person name="Lucas S."/>
            <person name="Mishler D.B."/>
            <person name="Reski R."/>
            <person name="Grigoriev I."/>
            <person name="Quatrano R.S."/>
            <person name="Boore J.L."/>
        </authorList>
    </citation>
    <scope>NUCLEOTIDE SEQUENCE [LARGE SCALE GENOMIC DNA]</scope>
    <source>
        <strain evidence="1 2">cv. Gransden 2004</strain>
    </source>
</reference>